<evidence type="ECO:0000313" key="1">
    <source>
        <dbReference type="EMBL" id="CCI44854.1"/>
    </source>
</evidence>
<gene>
    <name evidence="1" type="ORF">BN9_056780</name>
</gene>
<dbReference type="Proteomes" id="UP000053237">
    <property type="component" value="Unassembled WGS sequence"/>
</dbReference>
<dbReference type="EMBL" id="CAIX01000081">
    <property type="protein sequence ID" value="CCI44854.1"/>
    <property type="molecule type" value="Genomic_DNA"/>
</dbReference>
<dbReference type="InParanoid" id="A0A024GDT9"/>
<sequence>MNCSFDQFTHERITLGNVIEYTRCGGEAKLTSVKLNVEKLCLNHGWYYRTLKEPKCMPLLSPTMLSIRLSFSFQSCHVVVSWRSITVLATVLFCVHFNVKARFHTHEICNSLGLLGEPDRFRASTCPILILKLRMSQIRESLSQCSHSLTASQPSSGKVFDRGIKKKCVSYENDVFKRDCEMCEKETQFDYNGLLIYVHKLFWNCNDLQGILMKNNDSTLQTSQL</sequence>
<accession>A0A024GDT9</accession>
<protein>
    <submittedName>
        <fullName evidence="1">Uncharacterized protein</fullName>
    </submittedName>
</protein>
<comment type="caution">
    <text evidence="1">The sequence shown here is derived from an EMBL/GenBank/DDBJ whole genome shotgun (WGS) entry which is preliminary data.</text>
</comment>
<name>A0A024GDT9_9STRA</name>
<evidence type="ECO:0000313" key="2">
    <source>
        <dbReference type="Proteomes" id="UP000053237"/>
    </source>
</evidence>
<organism evidence="1 2">
    <name type="scientific">Albugo candida</name>
    <dbReference type="NCBI Taxonomy" id="65357"/>
    <lineage>
        <taxon>Eukaryota</taxon>
        <taxon>Sar</taxon>
        <taxon>Stramenopiles</taxon>
        <taxon>Oomycota</taxon>
        <taxon>Peronosporomycetes</taxon>
        <taxon>Albuginales</taxon>
        <taxon>Albuginaceae</taxon>
        <taxon>Albugo</taxon>
    </lineage>
</organism>
<reference evidence="1 2" key="1">
    <citation type="submission" date="2012-05" db="EMBL/GenBank/DDBJ databases">
        <title>Recombination and specialization in a pathogen metapopulation.</title>
        <authorList>
            <person name="Gardiner A."/>
            <person name="Kemen E."/>
            <person name="Schultz-Larsen T."/>
            <person name="MacLean D."/>
            <person name="Van Oosterhout C."/>
            <person name="Jones J.D.G."/>
        </authorList>
    </citation>
    <scope>NUCLEOTIDE SEQUENCE [LARGE SCALE GENOMIC DNA]</scope>
    <source>
        <strain evidence="1 2">Ac Nc2</strain>
    </source>
</reference>
<keyword evidence="2" id="KW-1185">Reference proteome</keyword>
<dbReference type="AlphaFoldDB" id="A0A024GDT9"/>
<proteinExistence type="predicted"/>